<reference evidence="9" key="1">
    <citation type="submission" date="2025-08" db="UniProtKB">
        <authorList>
            <consortium name="RefSeq"/>
        </authorList>
    </citation>
    <scope>IDENTIFICATION</scope>
</reference>
<protein>
    <recommendedName>
        <fullName evidence="5">Adenylyl cyclase-associated protein</fullName>
    </recommendedName>
</protein>
<evidence type="ECO:0000256" key="6">
    <source>
        <dbReference type="SAM" id="MobiDB-lite"/>
    </source>
</evidence>
<feature type="region of interest" description="Disordered" evidence="6">
    <location>
        <begin position="223"/>
        <end position="304"/>
    </location>
</feature>
<keyword evidence="3" id="KW-1003">Cell membrane</keyword>
<dbReference type="InterPro" id="IPR053950">
    <property type="entry name" value="CAP_N"/>
</dbReference>
<dbReference type="InterPro" id="IPR036223">
    <property type="entry name" value="CAP_C_sf"/>
</dbReference>
<dbReference type="InterPro" id="IPR016098">
    <property type="entry name" value="CAP/MinC_C"/>
</dbReference>
<dbReference type="Gene3D" id="2.160.20.70">
    <property type="match status" value="1"/>
</dbReference>
<dbReference type="KEGG" id="mcal:110308164"/>
<evidence type="ECO:0000313" key="8">
    <source>
        <dbReference type="Proteomes" id="UP000515126"/>
    </source>
</evidence>
<dbReference type="Proteomes" id="UP000515126">
    <property type="component" value="Chromosome 13"/>
</dbReference>
<evidence type="ECO:0000313" key="9">
    <source>
        <dbReference type="RefSeq" id="XP_029324290.1"/>
    </source>
</evidence>
<dbReference type="InterPro" id="IPR001837">
    <property type="entry name" value="Adenylate_cyclase-assoc_CAP"/>
</dbReference>
<dbReference type="RefSeq" id="XP_029324290.1">
    <property type="nucleotide sequence ID" value="XM_029468430.1"/>
</dbReference>
<dbReference type="FunFam" id="1.25.40.330:FF:000001">
    <property type="entry name" value="Adenylyl cyclase-associated protein"/>
    <property type="match status" value="1"/>
</dbReference>
<dbReference type="SUPFAM" id="SSF101278">
    <property type="entry name" value="N-terminal domain of adenylylcyclase associated protein, CAP"/>
    <property type="match status" value="1"/>
</dbReference>
<organism evidence="8 9">
    <name type="scientific">Mus caroli</name>
    <name type="common">Ryukyu mouse</name>
    <name type="synonym">Ricefield mouse</name>
    <dbReference type="NCBI Taxonomy" id="10089"/>
    <lineage>
        <taxon>Eukaryota</taxon>
        <taxon>Metazoa</taxon>
        <taxon>Chordata</taxon>
        <taxon>Craniata</taxon>
        <taxon>Vertebrata</taxon>
        <taxon>Euteleostomi</taxon>
        <taxon>Mammalia</taxon>
        <taxon>Eutheria</taxon>
        <taxon>Euarchontoglires</taxon>
        <taxon>Glires</taxon>
        <taxon>Rodentia</taxon>
        <taxon>Myomorpha</taxon>
        <taxon>Muroidea</taxon>
        <taxon>Muridae</taxon>
        <taxon>Murinae</taxon>
        <taxon>Mus</taxon>
        <taxon>Mus</taxon>
    </lineage>
</organism>
<dbReference type="PROSITE" id="PS51329">
    <property type="entry name" value="C_CAP_COFACTOR_C"/>
    <property type="match status" value="1"/>
</dbReference>
<dbReference type="PANTHER" id="PTHR10652:SF2">
    <property type="entry name" value="ADENYLYL CYCLASE-ASSOCIATED PROTEIN 2"/>
    <property type="match status" value="1"/>
</dbReference>
<dbReference type="GO" id="GO:0005886">
    <property type="term" value="C:plasma membrane"/>
    <property type="evidence" value="ECO:0007669"/>
    <property type="project" value="UniProtKB-SubCell"/>
</dbReference>
<sequence length="460" mass="50924">MADMAGLMERLERAVIRLEQLSAGLDGPPGGCGEVNGVNGGVAPSVEAFDKLINSMVAEFLKNSRVLAGDVETHAEMVHGAFQAQRAFLLMVSQYQQPQENEVAVLLKPISEKIQEIQTFRERNRGSNMFNHLSAVSESIAALGWIAVSPKPGPYVKEMNDAATFYTNRVLKDYKHSDLRHVDWVRSYLNIWSELQTYIREHHTTGLTWSKTGPVASTASAFSILSSGPGLPPPPPPPPPPGPPPPFENEDKKEEPSPSRSALFAQLNQGEAITKGKKTNPGNRPTPSPFDSRHMEPQGNAHHSTTILRIQGEKWQIEYQEDRNDLVISETELKQVAYIFKCDKSTLQIKGKVNSITVDNCKKFGLVFDHVVGIVEVINSKDIQIQVMGRVPTISINKTEGCHLYLSEDALDCEIVSAKSSEMNVLVPQGDDYREFPIPEQFKTIWDGSKLITEPAEIMA</sequence>
<dbReference type="GO" id="GO:0007015">
    <property type="term" value="P:actin filament organization"/>
    <property type="evidence" value="ECO:0007669"/>
    <property type="project" value="TreeGrafter"/>
</dbReference>
<proteinExistence type="inferred from homology"/>
<evidence type="ECO:0000256" key="5">
    <source>
        <dbReference type="RuleBase" id="RU000647"/>
    </source>
</evidence>
<dbReference type="GO" id="GO:0003779">
    <property type="term" value="F:actin binding"/>
    <property type="evidence" value="ECO:0007669"/>
    <property type="project" value="InterPro"/>
</dbReference>
<dbReference type="GO" id="GO:0019933">
    <property type="term" value="P:cAMP-mediated signaling"/>
    <property type="evidence" value="ECO:0007669"/>
    <property type="project" value="TreeGrafter"/>
</dbReference>
<dbReference type="PROSITE" id="PS01089">
    <property type="entry name" value="CAP_2"/>
    <property type="match status" value="1"/>
</dbReference>
<feature type="domain" description="C-CAP/cofactor C-like" evidence="7">
    <location>
        <begin position="301"/>
        <end position="438"/>
    </location>
</feature>
<dbReference type="SMART" id="SM00673">
    <property type="entry name" value="CARP"/>
    <property type="match status" value="2"/>
</dbReference>
<dbReference type="Pfam" id="PF01213">
    <property type="entry name" value="CAP_N-CM"/>
    <property type="match status" value="1"/>
</dbReference>
<evidence type="ECO:0000256" key="2">
    <source>
        <dbReference type="ARBA" id="ARBA00007659"/>
    </source>
</evidence>
<dbReference type="Gene3D" id="1.25.40.330">
    <property type="entry name" value="Adenylate cyclase-associated CAP, N-terminal domain"/>
    <property type="match status" value="1"/>
</dbReference>
<comment type="similarity">
    <text evidence="2 5">Belongs to the CAP family.</text>
</comment>
<keyword evidence="8" id="KW-1185">Reference proteome</keyword>
<dbReference type="SUPFAM" id="SSF69340">
    <property type="entry name" value="C-terminal domain of adenylylcyclase associated protein"/>
    <property type="match status" value="1"/>
</dbReference>
<dbReference type="InterPro" id="IPR013912">
    <property type="entry name" value="Adenylate_cyclase-assoc_CAP_C"/>
</dbReference>
<dbReference type="Pfam" id="PF08603">
    <property type="entry name" value="CAP_C"/>
    <property type="match status" value="1"/>
</dbReference>
<feature type="compositionally biased region" description="Pro residues" evidence="6">
    <location>
        <begin position="230"/>
        <end position="247"/>
    </location>
</feature>
<dbReference type="AlphaFoldDB" id="A0A6P7QHB7"/>
<dbReference type="InterPro" id="IPR006599">
    <property type="entry name" value="CARP_motif"/>
</dbReference>
<dbReference type="GO" id="GO:0005737">
    <property type="term" value="C:cytoplasm"/>
    <property type="evidence" value="ECO:0007669"/>
    <property type="project" value="TreeGrafter"/>
</dbReference>
<dbReference type="PANTHER" id="PTHR10652">
    <property type="entry name" value="ADENYLYL CYCLASE-ASSOCIATED PROTEIN"/>
    <property type="match status" value="1"/>
</dbReference>
<dbReference type="GO" id="GO:0008179">
    <property type="term" value="F:adenylate cyclase binding"/>
    <property type="evidence" value="ECO:0007669"/>
    <property type="project" value="TreeGrafter"/>
</dbReference>
<dbReference type="PROSITE" id="PS01088">
    <property type="entry name" value="CAP_1"/>
    <property type="match status" value="1"/>
</dbReference>
<accession>A0A6P7QHB7</accession>
<keyword evidence="4" id="KW-0472">Membrane</keyword>
<evidence type="ECO:0000259" key="7">
    <source>
        <dbReference type="PROSITE" id="PS51329"/>
    </source>
</evidence>
<dbReference type="InterPro" id="IPR036222">
    <property type="entry name" value="CAP_N_sf"/>
</dbReference>
<dbReference type="Pfam" id="PF21938">
    <property type="entry name" value="CAP_N"/>
    <property type="match status" value="1"/>
</dbReference>
<dbReference type="CTD" id="10486"/>
<dbReference type="InterPro" id="IPR017901">
    <property type="entry name" value="C-CAP_CF_C-like"/>
</dbReference>
<evidence type="ECO:0000256" key="4">
    <source>
        <dbReference type="ARBA" id="ARBA00023136"/>
    </source>
</evidence>
<gene>
    <name evidence="9" type="primary">Cap2</name>
</gene>
<name>A0A6P7QHB7_MUSCR</name>
<evidence type="ECO:0000256" key="3">
    <source>
        <dbReference type="ARBA" id="ARBA00022475"/>
    </source>
</evidence>
<dbReference type="InterPro" id="IPR013992">
    <property type="entry name" value="Adenylate_cyclase-assoc_CAP_N"/>
</dbReference>
<dbReference type="FunFam" id="2.160.20.70:FF:000001">
    <property type="entry name" value="Adenylyl cyclase-associated protein"/>
    <property type="match status" value="1"/>
</dbReference>
<evidence type="ECO:0000256" key="1">
    <source>
        <dbReference type="ARBA" id="ARBA00004202"/>
    </source>
</evidence>
<dbReference type="InterPro" id="IPR018106">
    <property type="entry name" value="CAP_CS_N"/>
</dbReference>
<dbReference type="InterPro" id="IPR028417">
    <property type="entry name" value="CAP_CS_C"/>
</dbReference>
<comment type="subcellular location">
    <subcellularLocation>
        <location evidence="1">Cell membrane</location>
        <topology evidence="1">Peripheral membrane protein</topology>
    </subcellularLocation>
</comment>
<dbReference type="GeneID" id="110308164"/>
<dbReference type="GO" id="GO:0000902">
    <property type="term" value="P:cell morphogenesis"/>
    <property type="evidence" value="ECO:0007669"/>
    <property type="project" value="TreeGrafter"/>
</dbReference>